<gene>
    <name evidence="1" type="ORF">EHQ43_06105</name>
</gene>
<dbReference type="RefSeq" id="WP_135770406.1">
    <property type="nucleotide sequence ID" value="NZ_RQFT01000005.1"/>
</dbReference>
<dbReference type="AlphaFoldDB" id="A0A7I0HU63"/>
<evidence type="ECO:0000313" key="2">
    <source>
        <dbReference type="Proteomes" id="UP000297641"/>
    </source>
</evidence>
<reference evidence="1 2" key="1">
    <citation type="journal article" date="2019" name="PLoS Negl. Trop. Dis.">
        <title>Revisiting the worldwide diversity of Leptospira species in the environment.</title>
        <authorList>
            <person name="Vincent A.T."/>
            <person name="Schiettekatte O."/>
            <person name="Bourhy P."/>
            <person name="Veyrier F.J."/>
            <person name="Picardeau M."/>
        </authorList>
    </citation>
    <scope>NUCLEOTIDE SEQUENCE [LARGE SCALE GENOMIC DNA]</scope>
    <source>
        <strain evidence="1 2">201800273</strain>
    </source>
</reference>
<dbReference type="EMBL" id="RQFT01000005">
    <property type="protein sequence ID" value="TGL07501.1"/>
    <property type="molecule type" value="Genomic_DNA"/>
</dbReference>
<accession>A0A7I0HU63</accession>
<sequence>MAKQKKKETTNIFLISPIGKKGTDVYQKFKDSLDFIIKPAIENSNFELKLTRADEIQKPGSIISDIVNQIANSYIVIADLTDFNPNVFYELGVRHALSNRTILIAQSEEFIPFDLKDYRTIIYDNSAKGAKIFSDSLNSFIKEIFETPDLIDNPVLEKLKKRETKEIEHQITPISKKEKQNNLSERFERIARIDRLEAQRTYTKHSIYFDNGKKEFEIPGSEGSFRLFWKLDSNKETILNYYYISKNEEHINWDTLRSEIRLLIAETSDFPSDIKFILLTDKKITIRSKIELITSFNKLLSKIPSKRRKFYILDIWDDMFLKKWEKKEGIID</sequence>
<protein>
    <submittedName>
        <fullName evidence="1">Uncharacterized protein</fullName>
    </submittedName>
</protein>
<name>A0A7I0HU63_9LEPT</name>
<proteinExistence type="predicted"/>
<dbReference type="Proteomes" id="UP000297641">
    <property type="component" value="Unassembled WGS sequence"/>
</dbReference>
<organism evidence="1 2">
    <name type="scientific">Leptospira bouyouniensis</name>
    <dbReference type="NCBI Taxonomy" id="2484911"/>
    <lineage>
        <taxon>Bacteria</taxon>
        <taxon>Pseudomonadati</taxon>
        <taxon>Spirochaetota</taxon>
        <taxon>Spirochaetia</taxon>
        <taxon>Leptospirales</taxon>
        <taxon>Leptospiraceae</taxon>
        <taxon>Leptospira</taxon>
    </lineage>
</organism>
<comment type="caution">
    <text evidence="1">The sequence shown here is derived from an EMBL/GenBank/DDBJ whole genome shotgun (WGS) entry which is preliminary data.</text>
</comment>
<evidence type="ECO:0000313" key="1">
    <source>
        <dbReference type="EMBL" id="TGL07501.1"/>
    </source>
</evidence>